<proteinExistence type="predicted"/>
<dbReference type="PANTHER" id="PTHR46656:SF3">
    <property type="entry name" value="PUTATIVE-RELATED"/>
    <property type="match status" value="1"/>
</dbReference>
<sequence>MAPREIYYVYPQHHDVSFKFVALQYISMLRSRYVVREIPELNYYMFTPYRDPISVVHPFFYSMYQWRQFEFSFFRMYRARVHALLGVEVADTDEIAKEWIDIANEYADALIVNSKWSYDAFTRSGAKVPVYVVYHAYNPALEQEVDFSKVDKEIQLIKKLKDEKKFKLMFISLWHSDYRKGADLFYTIASRIQKERNDVYFLVKSAVPRSDFRDLRMFNVTGIVPFQDMVAMYKLADVYLLPSRGGSFELNCLEALVAGVPCVSTEGGAWEEFYDEHTRHLLVKSRDRPVVLPGNRIHVGRGVEMDVDSAVEKVLAVLDNLSEEKAKVRASLDYLREKFSYDAVREQIINVVEKYIN</sequence>
<dbReference type="GO" id="GO:0016740">
    <property type="term" value="F:transferase activity"/>
    <property type="evidence" value="ECO:0007669"/>
    <property type="project" value="UniProtKB-KW"/>
</dbReference>
<dbReference type="PANTHER" id="PTHR46656">
    <property type="entry name" value="PUTATIVE-RELATED"/>
    <property type="match status" value="1"/>
</dbReference>
<keyword evidence="2" id="KW-1185">Reference proteome</keyword>
<dbReference type="EMBL" id="JX944686">
    <property type="protein sequence ID" value="AFV51254.1"/>
    <property type="molecule type" value="Genomic_DNA"/>
</dbReference>
<dbReference type="CDD" id="cd03801">
    <property type="entry name" value="GT4_PimA-like"/>
    <property type="match status" value="1"/>
</dbReference>
<dbReference type="Pfam" id="PF13692">
    <property type="entry name" value="Glyco_trans_1_4"/>
    <property type="match status" value="1"/>
</dbReference>
<dbReference type="SUPFAM" id="SSF53756">
    <property type="entry name" value="UDP-Glycosyltransferase/glycogen phosphorylase"/>
    <property type="match status" value="1"/>
</dbReference>
<protein>
    <submittedName>
        <fullName evidence="1">Glycosyl transferase</fullName>
    </submittedName>
</protein>
<evidence type="ECO:0000313" key="1">
    <source>
        <dbReference type="EMBL" id="AFV51254.1"/>
    </source>
</evidence>
<dbReference type="Proteomes" id="UP000009199">
    <property type="component" value="Segment"/>
</dbReference>
<evidence type="ECO:0000313" key="2">
    <source>
        <dbReference type="Proteomes" id="UP000009199"/>
    </source>
</evidence>
<accession>K4NWW1</accession>
<reference evidence="1 2" key="1">
    <citation type="journal article" date="2013" name="Genome Announc.">
        <title>Genome sequence of a novel archaeal rudivirus recovered from a mexican hot spring.</title>
        <authorList>
            <person name="Servin-Garciduenas L.E."/>
            <person name="Peng X."/>
            <person name="Garrett R.A."/>
            <person name="Martinez-Romero E."/>
        </authorList>
    </citation>
    <scope>NUCLEOTIDE SEQUENCE [LARGE SCALE GENOMIC DNA]</scope>
</reference>
<dbReference type="OrthoDB" id="3965at10239"/>
<dbReference type="KEGG" id="vg:13997099"/>
<name>K4NWW1_9VIRU</name>
<organism evidence="1 2">
    <name type="scientific">Sulfolobales Mexican rod-shaped virus 1</name>
    <dbReference type="NCBI Taxonomy" id="2848122"/>
    <lineage>
        <taxon>Viruses</taxon>
        <taxon>Adnaviria</taxon>
        <taxon>Zilligvirae</taxon>
        <taxon>Taleaviricota</taxon>
        <taxon>Tokiviricetes</taxon>
        <taxon>Ligamenvirales</taxon>
        <taxon>Rudiviridae</taxon>
        <taxon>Mexirudivirus</taxon>
        <taxon>Mexirudivirus azufresense</taxon>
        <taxon>Mexirudivirus SMRV1</taxon>
    </lineage>
</organism>
<keyword evidence="1" id="KW-0808">Transferase</keyword>
<dbReference type="Gene3D" id="3.40.50.2000">
    <property type="entry name" value="Glycogen Phosphorylase B"/>
    <property type="match status" value="1"/>
</dbReference>